<dbReference type="Proteomes" id="UP001168620">
    <property type="component" value="Unassembled WGS sequence"/>
</dbReference>
<dbReference type="Pfam" id="PF04326">
    <property type="entry name" value="SLFN_AlbA_2"/>
    <property type="match status" value="1"/>
</dbReference>
<accession>A0ABT8FME8</accession>
<keyword evidence="2" id="KW-0067">ATP-binding</keyword>
<dbReference type="EMBL" id="JAUHJQ010000033">
    <property type="protein sequence ID" value="MDN4175851.1"/>
    <property type="molecule type" value="Genomic_DNA"/>
</dbReference>
<evidence type="ECO:0000259" key="1">
    <source>
        <dbReference type="Pfam" id="PF04326"/>
    </source>
</evidence>
<keyword evidence="3" id="KW-1185">Reference proteome</keyword>
<dbReference type="RefSeq" id="WP_300955260.1">
    <property type="nucleotide sequence ID" value="NZ_JAUHJQ010000033.1"/>
</dbReference>
<proteinExistence type="predicted"/>
<reference evidence="2" key="1">
    <citation type="submission" date="2023-06" db="EMBL/GenBank/DDBJ databases">
        <title>Draft genome sequence of Nocardioides sp. SOB77.</title>
        <authorList>
            <person name="Zhang G."/>
        </authorList>
    </citation>
    <scope>NUCLEOTIDE SEQUENCE</scope>
    <source>
        <strain evidence="2">SOB77</strain>
    </source>
</reference>
<dbReference type="Gene3D" id="3.30.950.30">
    <property type="entry name" value="Schlafen, AAA domain"/>
    <property type="match status" value="1"/>
</dbReference>
<feature type="domain" description="Schlafen AlbA-2" evidence="1">
    <location>
        <begin position="33"/>
        <end position="150"/>
    </location>
</feature>
<comment type="caution">
    <text evidence="2">The sequence shown here is derived from an EMBL/GenBank/DDBJ whole genome shotgun (WGS) entry which is preliminary data.</text>
</comment>
<sequence>MPFTPLHAILGEPSGDLTLGLIERACSEAVPERSDLDWKRQLPLTATKADTTAKQHQQLELAKDIAAMANSGGGMIVYGVAETTAAGTSAADTVVPVGRVDEATTRDIRRVAGNLVYPPVNGLELLPTAPTGEPDAGVLVMLVPDSLDRPHLVHPTNGTDWFGVPYRHGPDTEWMVERQIAAAYAERESGRRRRHEEFDDRFADFLATLPQDIPSRNWVVAFAVPDQPFTRPRDLTLSSANAIIEQAWAFPLQLGTGPRDMTAPEQTRRGLQRFSRTAFREIQVPPVNHPARMHARIEVHGDGTVAVAFTRDGAIVGEGRQPGHVPINDIDSSAVDFLALLLATRTALGLNSDYTARLTVHPPAEVFRRRDPVVSSAFIPTDGHRVFGYRPVDGVIFGAAGRDALMSSWVDIVTDAVHQAGASTSLSADNIATTVWLEE</sequence>
<keyword evidence="2" id="KW-0547">Nucleotide-binding</keyword>
<organism evidence="2 3">
    <name type="scientific">Nocardioides oceani</name>
    <dbReference type="NCBI Taxonomy" id="3058369"/>
    <lineage>
        <taxon>Bacteria</taxon>
        <taxon>Bacillati</taxon>
        <taxon>Actinomycetota</taxon>
        <taxon>Actinomycetes</taxon>
        <taxon>Propionibacteriales</taxon>
        <taxon>Nocardioidaceae</taxon>
        <taxon>Nocardioides</taxon>
    </lineage>
</organism>
<evidence type="ECO:0000313" key="2">
    <source>
        <dbReference type="EMBL" id="MDN4175851.1"/>
    </source>
</evidence>
<protein>
    <submittedName>
        <fullName evidence="2">ATP-binding protein</fullName>
    </submittedName>
</protein>
<gene>
    <name evidence="2" type="ORF">QWY28_23040</name>
</gene>
<dbReference type="InterPro" id="IPR007421">
    <property type="entry name" value="Schlafen_AlbA_2_dom"/>
</dbReference>
<name>A0ABT8FME8_9ACTN</name>
<evidence type="ECO:0000313" key="3">
    <source>
        <dbReference type="Proteomes" id="UP001168620"/>
    </source>
</evidence>
<dbReference type="InterPro" id="IPR038461">
    <property type="entry name" value="Schlafen_AlbA_2_dom_sf"/>
</dbReference>
<dbReference type="GO" id="GO:0005524">
    <property type="term" value="F:ATP binding"/>
    <property type="evidence" value="ECO:0007669"/>
    <property type="project" value="UniProtKB-KW"/>
</dbReference>